<name>A0A0F9EJG0_9ZZZZ</name>
<sequence>MFVRQDIHIHTKYLGCANETMVVADVIRACEELGVDCIGFTDHLNSPDQVALHKPILADIRQVEATVPVYFGVELNFTGCDEGFVFSPEIKGEIGFQYAIGGIHQPYVDEFDLDKIIEIQHRHHLATCRNDLVEVLVHPWWFGRGQFPDEGLPDMSITRQVPEKFTRELARTAVQTGTAIEINAGANLGGKSDDYVQAYFEYVSILAPEGVTFALASDAHDIGDMGRVAMAWEMFARLELPPDRLWRPPGEPIIGPAR</sequence>
<comment type="caution">
    <text evidence="2">The sequence shown here is derived from an EMBL/GenBank/DDBJ whole genome shotgun (WGS) entry which is preliminary data.</text>
</comment>
<dbReference type="AlphaFoldDB" id="A0A0F9EJG0"/>
<dbReference type="PANTHER" id="PTHR36928">
    <property type="entry name" value="PHOSPHATASE YCDX-RELATED"/>
    <property type="match status" value="1"/>
</dbReference>
<dbReference type="InterPro" id="IPR050243">
    <property type="entry name" value="PHP_phosphatase"/>
</dbReference>
<organism evidence="2">
    <name type="scientific">marine sediment metagenome</name>
    <dbReference type="NCBI Taxonomy" id="412755"/>
    <lineage>
        <taxon>unclassified sequences</taxon>
        <taxon>metagenomes</taxon>
        <taxon>ecological metagenomes</taxon>
    </lineage>
</organism>
<dbReference type="PANTHER" id="PTHR36928:SF1">
    <property type="entry name" value="PHOSPHATASE YCDX-RELATED"/>
    <property type="match status" value="1"/>
</dbReference>
<dbReference type="InterPro" id="IPR016195">
    <property type="entry name" value="Pol/histidinol_Pase-like"/>
</dbReference>
<dbReference type="GO" id="GO:0008270">
    <property type="term" value="F:zinc ion binding"/>
    <property type="evidence" value="ECO:0007669"/>
    <property type="project" value="TreeGrafter"/>
</dbReference>
<dbReference type="SUPFAM" id="SSF89550">
    <property type="entry name" value="PHP domain-like"/>
    <property type="match status" value="1"/>
</dbReference>
<dbReference type="Gene3D" id="3.20.20.140">
    <property type="entry name" value="Metal-dependent hydrolases"/>
    <property type="match status" value="1"/>
</dbReference>
<dbReference type="EMBL" id="LAZR01024738">
    <property type="protein sequence ID" value="KKL74164.1"/>
    <property type="molecule type" value="Genomic_DNA"/>
</dbReference>
<dbReference type="InterPro" id="IPR004013">
    <property type="entry name" value="PHP_dom"/>
</dbReference>
<protein>
    <recommendedName>
        <fullName evidence="1">PHP domain-containing protein</fullName>
    </recommendedName>
</protein>
<dbReference type="GO" id="GO:0042578">
    <property type="term" value="F:phosphoric ester hydrolase activity"/>
    <property type="evidence" value="ECO:0007669"/>
    <property type="project" value="TreeGrafter"/>
</dbReference>
<evidence type="ECO:0000259" key="1">
    <source>
        <dbReference type="Pfam" id="PF02811"/>
    </source>
</evidence>
<proteinExistence type="predicted"/>
<dbReference type="GO" id="GO:0005829">
    <property type="term" value="C:cytosol"/>
    <property type="evidence" value="ECO:0007669"/>
    <property type="project" value="TreeGrafter"/>
</dbReference>
<dbReference type="Pfam" id="PF02811">
    <property type="entry name" value="PHP"/>
    <property type="match status" value="1"/>
</dbReference>
<reference evidence="2" key="1">
    <citation type="journal article" date="2015" name="Nature">
        <title>Complex archaea that bridge the gap between prokaryotes and eukaryotes.</title>
        <authorList>
            <person name="Spang A."/>
            <person name="Saw J.H."/>
            <person name="Jorgensen S.L."/>
            <person name="Zaremba-Niedzwiedzka K."/>
            <person name="Martijn J."/>
            <person name="Lind A.E."/>
            <person name="van Eijk R."/>
            <person name="Schleper C."/>
            <person name="Guy L."/>
            <person name="Ettema T.J."/>
        </authorList>
    </citation>
    <scope>NUCLEOTIDE SEQUENCE</scope>
</reference>
<gene>
    <name evidence="2" type="ORF">LCGC14_2067630</name>
</gene>
<accession>A0A0F9EJG0</accession>
<feature type="domain" description="PHP" evidence="1">
    <location>
        <begin position="6"/>
        <end position="183"/>
    </location>
</feature>
<evidence type="ECO:0000313" key="2">
    <source>
        <dbReference type="EMBL" id="KKL74164.1"/>
    </source>
</evidence>